<dbReference type="SMART" id="SM00760">
    <property type="entry name" value="Bac_DnaA_C"/>
    <property type="match status" value="1"/>
</dbReference>
<dbReference type="SMART" id="SM00382">
    <property type="entry name" value="AAA"/>
    <property type="match status" value="1"/>
</dbReference>
<keyword evidence="3" id="KW-0547">Nucleotide-binding</keyword>
<dbReference type="OrthoDB" id="9807019at2"/>
<feature type="domain" description="AAA+ ATPase" evidence="8">
    <location>
        <begin position="24"/>
        <end position="155"/>
    </location>
</feature>
<keyword evidence="6" id="KW-0238">DNA-binding</keyword>
<dbReference type="STRING" id="1121419.SAMN05443529_10740"/>
<evidence type="ECO:0000259" key="8">
    <source>
        <dbReference type="SMART" id="SM00382"/>
    </source>
</evidence>
<dbReference type="GO" id="GO:0003688">
    <property type="term" value="F:DNA replication origin binding"/>
    <property type="evidence" value="ECO:0007669"/>
    <property type="project" value="TreeGrafter"/>
</dbReference>
<dbReference type="PANTHER" id="PTHR30050">
    <property type="entry name" value="CHROMOSOMAL REPLICATION INITIATOR PROTEIN DNAA"/>
    <property type="match status" value="1"/>
</dbReference>
<dbReference type="InterPro" id="IPR003593">
    <property type="entry name" value="AAA+_ATPase"/>
</dbReference>
<gene>
    <name evidence="10" type="ORF">SAMN05443529_10740</name>
</gene>
<keyword evidence="2 7" id="KW-0235">DNA replication</keyword>
<dbReference type="InterPro" id="IPR027417">
    <property type="entry name" value="P-loop_NTPase"/>
</dbReference>
<dbReference type="InterPro" id="IPR013317">
    <property type="entry name" value="DnaA_dom"/>
</dbReference>
<evidence type="ECO:0000259" key="9">
    <source>
        <dbReference type="SMART" id="SM00760"/>
    </source>
</evidence>
<dbReference type="AlphaFoldDB" id="A0A1G7XML5"/>
<evidence type="ECO:0000256" key="3">
    <source>
        <dbReference type="ARBA" id="ARBA00022741"/>
    </source>
</evidence>
<keyword evidence="4" id="KW-0067">ATP-binding</keyword>
<dbReference type="EMBL" id="FNCP01000007">
    <property type="protein sequence ID" value="SDG85469.1"/>
    <property type="molecule type" value="Genomic_DNA"/>
</dbReference>
<name>A0A1G7XML5_9FIRM</name>
<evidence type="ECO:0000256" key="7">
    <source>
        <dbReference type="RuleBase" id="RU004227"/>
    </source>
</evidence>
<evidence type="ECO:0000256" key="6">
    <source>
        <dbReference type="ARBA" id="ARBA00023125"/>
    </source>
</evidence>
<dbReference type="InterPro" id="IPR020591">
    <property type="entry name" value="Chromosome_initiator_DnaA-like"/>
</dbReference>
<evidence type="ECO:0000313" key="11">
    <source>
        <dbReference type="Proteomes" id="UP000198656"/>
    </source>
</evidence>
<dbReference type="GO" id="GO:0006270">
    <property type="term" value="P:DNA replication initiation"/>
    <property type="evidence" value="ECO:0007669"/>
    <property type="project" value="InterPro"/>
</dbReference>
<dbReference type="PRINTS" id="PR00051">
    <property type="entry name" value="DNAA"/>
</dbReference>
<evidence type="ECO:0000313" key="10">
    <source>
        <dbReference type="EMBL" id="SDG85469.1"/>
    </source>
</evidence>
<dbReference type="InterPro" id="IPR013159">
    <property type="entry name" value="DnaA_C"/>
</dbReference>
<dbReference type="Gene3D" id="3.40.50.300">
    <property type="entry name" value="P-loop containing nucleotide triphosphate hydrolases"/>
    <property type="match status" value="1"/>
</dbReference>
<accession>A0A1G7XML5</accession>
<dbReference type="GO" id="GO:0005524">
    <property type="term" value="F:ATP binding"/>
    <property type="evidence" value="ECO:0007669"/>
    <property type="project" value="UniProtKB-KW"/>
</dbReference>
<dbReference type="InterPro" id="IPR010921">
    <property type="entry name" value="Trp_repressor/repl_initiator"/>
</dbReference>
<dbReference type="CDD" id="cd00009">
    <property type="entry name" value="AAA"/>
    <property type="match status" value="1"/>
</dbReference>
<evidence type="ECO:0000256" key="2">
    <source>
        <dbReference type="ARBA" id="ARBA00022705"/>
    </source>
</evidence>
<dbReference type="PANTHER" id="PTHR30050:SF2">
    <property type="entry name" value="CHROMOSOMAL REPLICATION INITIATOR PROTEIN DNAA"/>
    <property type="match status" value="1"/>
</dbReference>
<keyword evidence="1" id="KW-0963">Cytoplasm</keyword>
<evidence type="ECO:0000256" key="1">
    <source>
        <dbReference type="ARBA" id="ARBA00022490"/>
    </source>
</evidence>
<dbReference type="CDD" id="cd06571">
    <property type="entry name" value="Bac_DnaA_C"/>
    <property type="match status" value="1"/>
</dbReference>
<dbReference type="SUPFAM" id="SSF48295">
    <property type="entry name" value="TrpR-like"/>
    <property type="match status" value="1"/>
</dbReference>
<dbReference type="SUPFAM" id="SSF52540">
    <property type="entry name" value="P-loop containing nucleoside triphosphate hydrolases"/>
    <property type="match status" value="1"/>
</dbReference>
<dbReference type="Pfam" id="PF08299">
    <property type="entry name" value="Bac_DnaA_C"/>
    <property type="match status" value="1"/>
</dbReference>
<dbReference type="GO" id="GO:0005886">
    <property type="term" value="C:plasma membrane"/>
    <property type="evidence" value="ECO:0007669"/>
    <property type="project" value="TreeGrafter"/>
</dbReference>
<evidence type="ECO:0000256" key="5">
    <source>
        <dbReference type="ARBA" id="ARBA00023121"/>
    </source>
</evidence>
<reference evidence="11" key="1">
    <citation type="submission" date="2016-10" db="EMBL/GenBank/DDBJ databases">
        <authorList>
            <person name="Varghese N."/>
            <person name="Submissions S."/>
        </authorList>
    </citation>
    <scope>NUCLEOTIDE SEQUENCE [LARGE SCALE GENOMIC DNA]</scope>
    <source>
        <strain evidence="11">DSM 8344</strain>
    </source>
</reference>
<keyword evidence="5" id="KW-0446">Lipid-binding</keyword>
<keyword evidence="11" id="KW-1185">Reference proteome</keyword>
<protein>
    <submittedName>
        <fullName evidence="10">Chromosomal replication initiator protein</fullName>
    </submittedName>
</protein>
<dbReference type="RefSeq" id="WP_092331958.1">
    <property type="nucleotide sequence ID" value="NZ_FNCP01000007.1"/>
</dbReference>
<evidence type="ECO:0000256" key="4">
    <source>
        <dbReference type="ARBA" id="ARBA00022840"/>
    </source>
</evidence>
<comment type="similarity">
    <text evidence="7">Belongs to the DnaA family.</text>
</comment>
<dbReference type="GO" id="GO:0006275">
    <property type="term" value="P:regulation of DNA replication"/>
    <property type="evidence" value="ECO:0007669"/>
    <property type="project" value="InterPro"/>
</dbReference>
<dbReference type="Gene3D" id="1.10.1750.10">
    <property type="match status" value="1"/>
</dbReference>
<dbReference type="Pfam" id="PF00308">
    <property type="entry name" value="Bac_DnaA"/>
    <property type="match status" value="1"/>
</dbReference>
<organism evidence="10 11">
    <name type="scientific">Desulfosporosinus hippei DSM 8344</name>
    <dbReference type="NCBI Taxonomy" id="1121419"/>
    <lineage>
        <taxon>Bacteria</taxon>
        <taxon>Bacillati</taxon>
        <taxon>Bacillota</taxon>
        <taxon>Clostridia</taxon>
        <taxon>Eubacteriales</taxon>
        <taxon>Desulfitobacteriaceae</taxon>
        <taxon>Desulfosporosinus</taxon>
    </lineage>
</organism>
<feature type="domain" description="Chromosomal replication initiator DnaA C-terminal" evidence="9">
    <location>
        <begin position="231"/>
        <end position="299"/>
    </location>
</feature>
<sequence>MNWFVRDFNIRACRLVKKFQFENAANVTLIYGPSGVGKSVLLQYLYKKNQTEKGLVITDALAFARQYAYAAQERKLNQFRERYRTTRLLLIDDLQCLAGKAKTIEELHYTYEYINNNGGKLVITCEADRLDLGFLGERLASRFLSGVAIPIERPQEFELEAFLEEYVHQRRLFIAKSVLKMVSERIDNLADAVKTIEDYIKFAELHEDELSLACFNAYWYEKERKMLKAPDPMNIIRNVAQSMGVSVEDLQSASRKKTINEVREMAIYTVRNLCHISFPAIAHYFNRNHNSIILSYQKMQDKLVKDKELIKIYQSVLNYFDHEETIE</sequence>
<dbReference type="GO" id="GO:0008289">
    <property type="term" value="F:lipid binding"/>
    <property type="evidence" value="ECO:0007669"/>
    <property type="project" value="UniProtKB-KW"/>
</dbReference>
<dbReference type="Proteomes" id="UP000198656">
    <property type="component" value="Unassembled WGS sequence"/>
</dbReference>
<proteinExistence type="inferred from homology"/>